<dbReference type="Proteomes" id="UP001303046">
    <property type="component" value="Unassembled WGS sequence"/>
</dbReference>
<protein>
    <submittedName>
        <fullName evidence="1">Uncharacterized protein</fullName>
    </submittedName>
</protein>
<reference evidence="1 2" key="1">
    <citation type="submission" date="2023-08" db="EMBL/GenBank/DDBJ databases">
        <title>A Necator americanus chromosomal reference genome.</title>
        <authorList>
            <person name="Ilik V."/>
            <person name="Petrzelkova K.J."/>
            <person name="Pardy F."/>
            <person name="Fuh T."/>
            <person name="Niatou-Singa F.S."/>
            <person name="Gouil Q."/>
            <person name="Baker L."/>
            <person name="Ritchie M.E."/>
            <person name="Jex A.R."/>
            <person name="Gazzola D."/>
            <person name="Li H."/>
            <person name="Toshio Fujiwara R."/>
            <person name="Zhan B."/>
            <person name="Aroian R.V."/>
            <person name="Pafco B."/>
            <person name="Schwarz E.M."/>
        </authorList>
    </citation>
    <scope>NUCLEOTIDE SEQUENCE [LARGE SCALE GENOMIC DNA]</scope>
    <source>
        <strain evidence="1 2">Aroian</strain>
        <tissue evidence="1">Whole animal</tissue>
    </source>
</reference>
<sequence>MQNCLFERRDKVLKRTSSRVHLRIYPAVGCLDTTQSAVRYTVIICEVSVAKLWTRIITPLFPESRIAWSQQGLIFLHRTTKFLH</sequence>
<organism evidence="1 2">
    <name type="scientific">Necator americanus</name>
    <name type="common">Human hookworm</name>
    <dbReference type="NCBI Taxonomy" id="51031"/>
    <lineage>
        <taxon>Eukaryota</taxon>
        <taxon>Metazoa</taxon>
        <taxon>Ecdysozoa</taxon>
        <taxon>Nematoda</taxon>
        <taxon>Chromadorea</taxon>
        <taxon>Rhabditida</taxon>
        <taxon>Rhabditina</taxon>
        <taxon>Rhabditomorpha</taxon>
        <taxon>Strongyloidea</taxon>
        <taxon>Ancylostomatidae</taxon>
        <taxon>Bunostominae</taxon>
        <taxon>Necator</taxon>
    </lineage>
</organism>
<evidence type="ECO:0000313" key="2">
    <source>
        <dbReference type="Proteomes" id="UP001303046"/>
    </source>
</evidence>
<name>A0ABR1EBS9_NECAM</name>
<comment type="caution">
    <text evidence="1">The sequence shown here is derived from an EMBL/GenBank/DDBJ whole genome shotgun (WGS) entry which is preliminary data.</text>
</comment>
<evidence type="ECO:0000313" key="1">
    <source>
        <dbReference type="EMBL" id="KAK6759765.1"/>
    </source>
</evidence>
<accession>A0ABR1EBS9</accession>
<proteinExistence type="predicted"/>
<gene>
    <name evidence="1" type="primary">Necator_chrX.g21532</name>
    <name evidence="1" type="ORF">RB195_021371</name>
</gene>
<dbReference type="EMBL" id="JAVFWL010000006">
    <property type="protein sequence ID" value="KAK6759765.1"/>
    <property type="molecule type" value="Genomic_DNA"/>
</dbReference>
<keyword evidence="2" id="KW-1185">Reference proteome</keyword>